<dbReference type="AlphaFoldDB" id="A0A2I2FRT8"/>
<feature type="region of interest" description="Disordered" evidence="1">
    <location>
        <begin position="1"/>
        <end position="28"/>
    </location>
</feature>
<evidence type="ECO:0000313" key="4">
    <source>
        <dbReference type="Proteomes" id="UP000234275"/>
    </source>
</evidence>
<protein>
    <recommendedName>
        <fullName evidence="2">MACPF-like domain-containing protein</fullName>
    </recommendedName>
</protein>
<feature type="compositionally biased region" description="Basic and acidic residues" evidence="1">
    <location>
        <begin position="114"/>
        <end position="125"/>
    </location>
</feature>
<organism evidence="3 4">
    <name type="scientific">Aspergillus steynii IBT 23096</name>
    <dbReference type="NCBI Taxonomy" id="1392250"/>
    <lineage>
        <taxon>Eukaryota</taxon>
        <taxon>Fungi</taxon>
        <taxon>Dikarya</taxon>
        <taxon>Ascomycota</taxon>
        <taxon>Pezizomycotina</taxon>
        <taxon>Eurotiomycetes</taxon>
        <taxon>Eurotiomycetidae</taxon>
        <taxon>Eurotiales</taxon>
        <taxon>Aspergillaceae</taxon>
        <taxon>Aspergillus</taxon>
        <taxon>Aspergillus subgen. Circumdati</taxon>
    </lineage>
</organism>
<evidence type="ECO:0000259" key="2">
    <source>
        <dbReference type="Pfam" id="PF22693"/>
    </source>
</evidence>
<dbReference type="RefSeq" id="XP_024698652.1">
    <property type="nucleotide sequence ID" value="XM_024853854.1"/>
</dbReference>
<feature type="compositionally biased region" description="Polar residues" evidence="1">
    <location>
        <begin position="568"/>
        <end position="596"/>
    </location>
</feature>
<dbReference type="OrthoDB" id="2562973at2759"/>
<feature type="region of interest" description="Disordered" evidence="1">
    <location>
        <begin position="109"/>
        <end position="135"/>
    </location>
</feature>
<gene>
    <name evidence="3" type="ORF">P170DRAFT_481297</name>
</gene>
<dbReference type="STRING" id="1392250.A0A2I2FRT8"/>
<dbReference type="GeneID" id="36561552"/>
<feature type="domain" description="MACPF-like" evidence="2">
    <location>
        <begin position="306"/>
        <end position="481"/>
    </location>
</feature>
<name>A0A2I2FRT8_9EURO</name>
<evidence type="ECO:0000313" key="3">
    <source>
        <dbReference type="EMBL" id="PLB43350.1"/>
    </source>
</evidence>
<dbReference type="InterPro" id="IPR054586">
    <property type="entry name" value="MACPF_1_fungal"/>
</dbReference>
<dbReference type="EMBL" id="MSFO01000011">
    <property type="protein sequence ID" value="PLB43350.1"/>
    <property type="molecule type" value="Genomic_DNA"/>
</dbReference>
<feature type="compositionally biased region" description="Basic and acidic residues" evidence="1">
    <location>
        <begin position="507"/>
        <end position="520"/>
    </location>
</feature>
<keyword evidence="4" id="KW-1185">Reference proteome</keyword>
<sequence length="800" mass="86119">MSSTSASELKSKAAALKEKANEAGKANQNQTQAVFQIYNYDPLSRTSSMEKFVSLGSVGNLTGKKLADLRKMLISEEVLSYRQQGSPFCNTEGAEAKEDTPLSVYLKGAGNKLETSEPKTEENPKTDTTTTTGDNVLTQDTQTLSVYLKLKSLKTELDTGTQEFLKAKLDLDLPKAPALPTTKAEAIASTYAHSSFMAQKGGATVYPSDMTERHWNIVFRNNCLLHGSRTSMYEVSINKKVERAVYPANASHSPFDSYVEMSETSKSVAKAMADSSMTEYAAEVAIGGGAFGVSAAVKGGYSSNSSDSKATQNDTQTKVLTITYNFPRVVIHLDESSLELTEECKADINTLGHKMSLTDFNEKYGHYFATRIELGGRLHSSEDCTKLQDSERTEKAKSMKAAASLSFSSPWVQASASANYGSASNNMTENKTSSMNMTMTWEAKGGDTLLCNNPPAWCSTVASYYNWRVVKQESLIPVTDMIMNLSGGSILKAKIDAIKNPPGPTDKTSEGKTDADKTGTSHETSLPVKPETHVQAGKTEKPVAPVKPDATSQPNKTGKVLPPVKPETVQSGKASTVSPVKSETSKPAVTEKTGTTAPPKVHTVKSKVSVSLNAGSRYLAATNEMGMALGVLMHDLDGSNGAFTPAQLKFINDIDTGSMLTSNCSLVNNASDQKFEIEVEHNSNEKPLLKRNVTYRVLSKNAGKWLTSSSTLPGFYDKSAIYLRESNQGTDQLATFAFDSLRHRSVSAIEDGDLAFIRMFDSSGRSLGGLTDISSNNGKLSGAIGTKGTSDKLTFAVKYV</sequence>
<dbReference type="Proteomes" id="UP000234275">
    <property type="component" value="Unassembled WGS sequence"/>
</dbReference>
<accession>A0A2I2FRT8</accession>
<dbReference type="Pfam" id="PF22693">
    <property type="entry name" value="MACPF_1"/>
    <property type="match status" value="1"/>
</dbReference>
<dbReference type="VEuPathDB" id="FungiDB:P170DRAFT_481297"/>
<reference evidence="3 4" key="1">
    <citation type="submission" date="2016-12" db="EMBL/GenBank/DDBJ databases">
        <title>The genomes of Aspergillus section Nigri reveals drivers in fungal speciation.</title>
        <authorList>
            <consortium name="DOE Joint Genome Institute"/>
            <person name="Vesth T.C."/>
            <person name="Nybo J."/>
            <person name="Theobald S."/>
            <person name="Brandl J."/>
            <person name="Frisvad J.C."/>
            <person name="Nielsen K.F."/>
            <person name="Lyhne E.K."/>
            <person name="Kogle M.E."/>
            <person name="Kuo A."/>
            <person name="Riley R."/>
            <person name="Clum A."/>
            <person name="Nolan M."/>
            <person name="Lipzen A."/>
            <person name="Salamov A."/>
            <person name="Henrissat B."/>
            <person name="Wiebenga A."/>
            <person name="De Vries R.P."/>
            <person name="Grigoriev I.V."/>
            <person name="Mortensen U.H."/>
            <person name="Andersen M.R."/>
            <person name="Baker S.E."/>
        </authorList>
    </citation>
    <scope>NUCLEOTIDE SEQUENCE [LARGE SCALE GENOMIC DNA]</scope>
    <source>
        <strain evidence="3 4">IBT 23096</strain>
    </source>
</reference>
<feature type="region of interest" description="Disordered" evidence="1">
    <location>
        <begin position="496"/>
        <end position="599"/>
    </location>
</feature>
<comment type="caution">
    <text evidence="3">The sequence shown here is derived from an EMBL/GenBank/DDBJ whole genome shotgun (WGS) entry which is preliminary data.</text>
</comment>
<feature type="compositionally biased region" description="Basic and acidic residues" evidence="1">
    <location>
        <begin position="9"/>
        <end position="22"/>
    </location>
</feature>
<feature type="compositionally biased region" description="Low complexity" evidence="1">
    <location>
        <begin position="126"/>
        <end position="135"/>
    </location>
</feature>
<evidence type="ECO:0000256" key="1">
    <source>
        <dbReference type="SAM" id="MobiDB-lite"/>
    </source>
</evidence>
<proteinExistence type="predicted"/>